<feature type="coiled-coil region" evidence="2">
    <location>
        <begin position="161"/>
        <end position="188"/>
    </location>
</feature>
<dbReference type="GO" id="GO:0008270">
    <property type="term" value="F:zinc ion binding"/>
    <property type="evidence" value="ECO:0007669"/>
    <property type="project" value="UniProtKB-KW"/>
</dbReference>
<dbReference type="Pfam" id="PF13920">
    <property type="entry name" value="zf-C3HC4_3"/>
    <property type="match status" value="1"/>
</dbReference>
<dbReference type="CDD" id="cd16449">
    <property type="entry name" value="RING-HC"/>
    <property type="match status" value="1"/>
</dbReference>
<dbReference type="InterPro" id="IPR001841">
    <property type="entry name" value="Znf_RING"/>
</dbReference>
<dbReference type="PANTHER" id="PTHR12109">
    <property type="entry name" value="RING FINGER PROTEIN 141-RELATED"/>
    <property type="match status" value="1"/>
</dbReference>
<dbReference type="Gene3D" id="3.30.40.10">
    <property type="entry name" value="Zinc/RING finger domain, C3HC4 (zinc finger)"/>
    <property type="match status" value="1"/>
</dbReference>
<dbReference type="InterPro" id="IPR013083">
    <property type="entry name" value="Znf_RING/FYVE/PHD"/>
</dbReference>
<keyword evidence="2" id="KW-0175">Coiled coil</keyword>
<organism evidence="4 5">
    <name type="scientific">Porphyridium purpureum</name>
    <name type="common">Red alga</name>
    <name type="synonym">Porphyridium cruentum</name>
    <dbReference type="NCBI Taxonomy" id="35688"/>
    <lineage>
        <taxon>Eukaryota</taxon>
        <taxon>Rhodophyta</taxon>
        <taxon>Bangiophyceae</taxon>
        <taxon>Porphyridiales</taxon>
        <taxon>Porphyridiaceae</taxon>
        <taxon>Porphyridium</taxon>
    </lineage>
</organism>
<reference evidence="5" key="1">
    <citation type="journal article" date="2019" name="Nat. Commun.">
        <title>Expansion of phycobilisome linker gene families in mesophilic red algae.</title>
        <authorList>
            <person name="Lee J."/>
            <person name="Kim D."/>
            <person name="Bhattacharya D."/>
            <person name="Yoon H.S."/>
        </authorList>
    </citation>
    <scope>NUCLEOTIDE SEQUENCE [LARGE SCALE GENOMIC DNA]</scope>
    <source>
        <strain evidence="5">CCMP 1328</strain>
    </source>
</reference>
<feature type="domain" description="RING-type" evidence="3">
    <location>
        <begin position="283"/>
        <end position="320"/>
    </location>
</feature>
<dbReference type="PROSITE" id="PS50089">
    <property type="entry name" value="ZF_RING_2"/>
    <property type="match status" value="1"/>
</dbReference>
<keyword evidence="1" id="KW-0479">Metal-binding</keyword>
<accession>A0A5J4Z019</accession>
<keyword evidence="1" id="KW-0862">Zinc</keyword>
<dbReference type="OrthoDB" id="21204at2759"/>
<dbReference type="InterPro" id="IPR047126">
    <property type="entry name" value="RNF141-like"/>
</dbReference>
<protein>
    <recommendedName>
        <fullName evidence="3">RING-type domain-containing protein</fullName>
    </recommendedName>
</protein>
<sequence>MLRYLRQEGVSTSTNGFCEGEIAYNASSNATQSAVLGLRAAEREIDALEHDIDALWSMSSPYVGIEVIAQETRPGADSFEPPRARAEKRAALLAQVQRASVKFQDIFIQLEQGVEVRVEPRIAEAQERLMLSETLQWKRIAMQGMSRCFVLETRLSLATAALNTLERLEELELQVKKIERSLEEVKSTDSQSQADIVSMAGFRASLSGVLDQLDQMSLYRTENTDDVARYLVAERKRRLVRTVLFIFETELENGHVKRRVEEAFSLPAATRKDEEEEPISRTCCICEDEGMLLSAPCRHMCCKECWLEWLSRSKTCPLCRQYVHPMLLQDRLRKEETQAHADKWLVFCLRCMVLFSCAMINYDGGKFLRIAVHLISQMISGLEKWCTPKPVHVGYVGPIKYWSLTRTNECNWFGMSVNQLSRWKTSAKSAPAVCKTWHHKVRTKYTKQ</sequence>
<evidence type="ECO:0000256" key="2">
    <source>
        <dbReference type="SAM" id="Coils"/>
    </source>
</evidence>
<dbReference type="Proteomes" id="UP000324585">
    <property type="component" value="Unassembled WGS sequence"/>
</dbReference>
<name>A0A5J4Z019_PORPP</name>
<evidence type="ECO:0000256" key="1">
    <source>
        <dbReference type="PROSITE-ProRule" id="PRU00175"/>
    </source>
</evidence>
<keyword evidence="5" id="KW-1185">Reference proteome</keyword>
<evidence type="ECO:0000313" key="4">
    <source>
        <dbReference type="EMBL" id="KAA8496047.1"/>
    </source>
</evidence>
<dbReference type="AlphaFoldDB" id="A0A5J4Z019"/>
<dbReference type="EMBL" id="VRMN01000003">
    <property type="protein sequence ID" value="KAA8496047.1"/>
    <property type="molecule type" value="Genomic_DNA"/>
</dbReference>
<dbReference type="SUPFAM" id="SSF57850">
    <property type="entry name" value="RING/U-box"/>
    <property type="match status" value="1"/>
</dbReference>
<evidence type="ECO:0000313" key="5">
    <source>
        <dbReference type="Proteomes" id="UP000324585"/>
    </source>
</evidence>
<keyword evidence="1" id="KW-0863">Zinc-finger</keyword>
<proteinExistence type="predicted"/>
<comment type="caution">
    <text evidence="4">The sequence shown here is derived from an EMBL/GenBank/DDBJ whole genome shotgun (WGS) entry which is preliminary data.</text>
</comment>
<gene>
    <name evidence="4" type="ORF">FVE85_2202</name>
</gene>
<evidence type="ECO:0000259" key="3">
    <source>
        <dbReference type="PROSITE" id="PS50089"/>
    </source>
</evidence>